<accession>A0A0S8G5T3</accession>
<feature type="transmembrane region" description="Helical" evidence="1">
    <location>
        <begin position="41"/>
        <end position="61"/>
    </location>
</feature>
<keyword evidence="1" id="KW-1133">Transmembrane helix</keyword>
<feature type="transmembrane region" description="Helical" evidence="1">
    <location>
        <begin position="12"/>
        <end position="35"/>
    </location>
</feature>
<evidence type="ECO:0000313" key="3">
    <source>
        <dbReference type="Proteomes" id="UP000051096"/>
    </source>
</evidence>
<dbReference type="AlphaFoldDB" id="A0A0S8G5T3"/>
<evidence type="ECO:0000313" key="2">
    <source>
        <dbReference type="EMBL" id="KPK67890.1"/>
    </source>
</evidence>
<organism evidence="2 3">
    <name type="scientific">candidate division WOR_3 bacterium SM23_60</name>
    <dbReference type="NCBI Taxonomy" id="1703780"/>
    <lineage>
        <taxon>Bacteria</taxon>
        <taxon>Bacteria division WOR-3</taxon>
    </lineage>
</organism>
<gene>
    <name evidence="2" type="ORF">AMJ87_12690</name>
</gene>
<name>A0A0S8G5T3_UNCW3</name>
<dbReference type="Proteomes" id="UP000051096">
    <property type="component" value="Unassembled WGS sequence"/>
</dbReference>
<reference evidence="2 3" key="1">
    <citation type="journal article" date="2015" name="Microbiome">
        <title>Genomic resolution of linkages in carbon, nitrogen, and sulfur cycling among widespread estuary sediment bacteria.</title>
        <authorList>
            <person name="Baker B.J."/>
            <person name="Lazar C.S."/>
            <person name="Teske A.P."/>
            <person name="Dick G.J."/>
        </authorList>
    </citation>
    <scope>NUCLEOTIDE SEQUENCE [LARGE SCALE GENOMIC DNA]</scope>
    <source>
        <strain evidence="2">SM23_60</strain>
    </source>
</reference>
<keyword evidence="1" id="KW-0472">Membrane</keyword>
<keyword evidence="1" id="KW-0812">Transmembrane</keyword>
<protein>
    <submittedName>
        <fullName evidence="2">Uncharacterized protein</fullName>
    </submittedName>
</protein>
<comment type="caution">
    <text evidence="2">The sequence shown here is derived from an EMBL/GenBank/DDBJ whole genome shotgun (WGS) entry which is preliminary data.</text>
</comment>
<evidence type="ECO:0000256" key="1">
    <source>
        <dbReference type="SAM" id="Phobius"/>
    </source>
</evidence>
<proteinExistence type="predicted"/>
<sequence length="71" mass="8416">MIKRFFTKIFSGTELIGTINLVSGLIMVLLVSYFSSRWWSAAFGFLAVFFLIEAVWHYILTDYLRHIHRDR</sequence>
<dbReference type="EMBL" id="LJUO01000195">
    <property type="protein sequence ID" value="KPK67890.1"/>
    <property type="molecule type" value="Genomic_DNA"/>
</dbReference>